<protein>
    <submittedName>
        <fullName evidence="8">Peptidase S8</fullName>
    </submittedName>
</protein>
<feature type="active site" description="Charge relay system" evidence="5">
    <location>
        <position position="329"/>
    </location>
</feature>
<evidence type="ECO:0000313" key="8">
    <source>
        <dbReference type="EMBL" id="TPE51008.1"/>
    </source>
</evidence>
<evidence type="ECO:0000256" key="3">
    <source>
        <dbReference type="ARBA" id="ARBA00022801"/>
    </source>
</evidence>
<name>A0A501WNU9_9RHOB</name>
<feature type="domain" description="Peptidase S8/S53" evidence="7">
    <location>
        <begin position="176"/>
        <end position="374"/>
    </location>
</feature>
<evidence type="ECO:0000256" key="1">
    <source>
        <dbReference type="ARBA" id="ARBA00011073"/>
    </source>
</evidence>
<dbReference type="RefSeq" id="WP_140454039.1">
    <property type="nucleotide sequence ID" value="NZ_VFRP01000008.1"/>
</dbReference>
<dbReference type="InterPro" id="IPR050131">
    <property type="entry name" value="Peptidase_S8_subtilisin-like"/>
</dbReference>
<dbReference type="OrthoDB" id="5405281at2"/>
<dbReference type="GO" id="GO:0004252">
    <property type="term" value="F:serine-type endopeptidase activity"/>
    <property type="evidence" value="ECO:0007669"/>
    <property type="project" value="UniProtKB-UniRule"/>
</dbReference>
<evidence type="ECO:0000256" key="4">
    <source>
        <dbReference type="ARBA" id="ARBA00022825"/>
    </source>
</evidence>
<keyword evidence="2 5" id="KW-0645">Protease</keyword>
<evidence type="ECO:0000259" key="7">
    <source>
        <dbReference type="Pfam" id="PF00082"/>
    </source>
</evidence>
<feature type="signal peptide" evidence="6">
    <location>
        <begin position="1"/>
        <end position="26"/>
    </location>
</feature>
<feature type="chain" id="PRO_5021400167" evidence="6">
    <location>
        <begin position="27"/>
        <end position="385"/>
    </location>
</feature>
<dbReference type="InterPro" id="IPR000209">
    <property type="entry name" value="Peptidase_S8/S53_dom"/>
</dbReference>
<comment type="similarity">
    <text evidence="1 5">Belongs to the peptidase S8 family.</text>
</comment>
<dbReference type="AlphaFoldDB" id="A0A501WNU9"/>
<evidence type="ECO:0000313" key="9">
    <source>
        <dbReference type="Proteomes" id="UP000319255"/>
    </source>
</evidence>
<dbReference type="PROSITE" id="PS00138">
    <property type="entry name" value="SUBTILASE_SER"/>
    <property type="match status" value="1"/>
</dbReference>
<dbReference type="GO" id="GO:0006508">
    <property type="term" value="P:proteolysis"/>
    <property type="evidence" value="ECO:0007669"/>
    <property type="project" value="UniProtKB-KW"/>
</dbReference>
<organism evidence="8 9">
    <name type="scientific">Amaricoccus solimangrovi</name>
    <dbReference type="NCBI Taxonomy" id="2589815"/>
    <lineage>
        <taxon>Bacteria</taxon>
        <taxon>Pseudomonadati</taxon>
        <taxon>Pseudomonadota</taxon>
        <taxon>Alphaproteobacteria</taxon>
        <taxon>Rhodobacterales</taxon>
        <taxon>Paracoccaceae</taxon>
        <taxon>Amaricoccus</taxon>
    </lineage>
</organism>
<dbReference type="InterPro" id="IPR036852">
    <property type="entry name" value="Peptidase_S8/S53_dom_sf"/>
</dbReference>
<proteinExistence type="inferred from homology"/>
<feature type="active site" description="Charge relay system" evidence="5">
    <location>
        <position position="180"/>
    </location>
</feature>
<dbReference type="Proteomes" id="UP000319255">
    <property type="component" value="Unassembled WGS sequence"/>
</dbReference>
<dbReference type="InterPro" id="IPR023828">
    <property type="entry name" value="Peptidase_S8_Ser-AS"/>
</dbReference>
<dbReference type="Pfam" id="PF00082">
    <property type="entry name" value="Peptidase_S8"/>
    <property type="match status" value="1"/>
</dbReference>
<evidence type="ECO:0000256" key="5">
    <source>
        <dbReference type="PROSITE-ProRule" id="PRU01240"/>
    </source>
</evidence>
<accession>A0A501WNU9</accession>
<dbReference type="SUPFAM" id="SSF52743">
    <property type="entry name" value="Subtilisin-like"/>
    <property type="match status" value="1"/>
</dbReference>
<reference evidence="8 9" key="1">
    <citation type="submission" date="2019-06" db="EMBL/GenBank/DDBJ databases">
        <title>A novel bacterium of genus Amaricoccus, isolated from marine sediment.</title>
        <authorList>
            <person name="Huang H."/>
            <person name="Mo K."/>
            <person name="Hu Y."/>
        </authorList>
    </citation>
    <scope>NUCLEOTIDE SEQUENCE [LARGE SCALE GENOMIC DNA]</scope>
    <source>
        <strain evidence="8 9">HB172011</strain>
    </source>
</reference>
<dbReference type="Gene3D" id="3.40.50.200">
    <property type="entry name" value="Peptidase S8/S53 domain"/>
    <property type="match status" value="1"/>
</dbReference>
<feature type="active site" description="Charge relay system" evidence="5">
    <location>
        <position position="151"/>
    </location>
</feature>
<keyword evidence="9" id="KW-1185">Reference proteome</keyword>
<gene>
    <name evidence="8" type="ORF">FJM51_10250</name>
</gene>
<dbReference type="PROSITE" id="PS51257">
    <property type="entry name" value="PROKAR_LIPOPROTEIN"/>
    <property type="match status" value="1"/>
</dbReference>
<dbReference type="CDD" id="cd05561">
    <property type="entry name" value="Peptidases_S8_4"/>
    <property type="match status" value="1"/>
</dbReference>
<keyword evidence="4 5" id="KW-0720">Serine protease</keyword>
<evidence type="ECO:0000256" key="6">
    <source>
        <dbReference type="SAM" id="SignalP"/>
    </source>
</evidence>
<keyword evidence="6" id="KW-0732">Signal</keyword>
<dbReference type="PROSITE" id="PS51892">
    <property type="entry name" value="SUBTILASE"/>
    <property type="match status" value="1"/>
</dbReference>
<sequence length="385" mass="39450">MVSQGWRTALLLAQLALLGCAGPAEKAPPPERIARDAADVVDPREIVTLVPDPGAADRLAAAATRRGYALARRSRLGALGFDQLVFRMPADRDGPEAIAEIEALEASATAGLNHAYRLQAGAAGAGRVYADRLLGWAEDGCPARVPIGMIDGPVDAAAPSLARARIDQKDFTGGPAGARHGTAVAEILAGPGRLSGAVIHSAAVVSDREDPEGAAGVDTLMLALDWLARSGVELVNVSLAGPYNKILDQGVRAADRRGMILVAAAGNTGADGPPRYPAAFPRTIAVTAIDAAARPYAEAPRGDHIDFAAPGVDIYLRLEGPGEYLSGTSLAAPYVTALLAGARLPRSAGAARDALAAEARDLGADGRDEVFGAGLPRPAPACRRG</sequence>
<dbReference type="EMBL" id="VFRP01000008">
    <property type="protein sequence ID" value="TPE51008.1"/>
    <property type="molecule type" value="Genomic_DNA"/>
</dbReference>
<evidence type="ECO:0000256" key="2">
    <source>
        <dbReference type="ARBA" id="ARBA00022670"/>
    </source>
</evidence>
<keyword evidence="3 5" id="KW-0378">Hydrolase</keyword>
<dbReference type="PANTHER" id="PTHR43806">
    <property type="entry name" value="PEPTIDASE S8"/>
    <property type="match status" value="1"/>
</dbReference>
<dbReference type="PANTHER" id="PTHR43806:SF11">
    <property type="entry name" value="CEREVISIN-RELATED"/>
    <property type="match status" value="1"/>
</dbReference>
<comment type="caution">
    <text evidence="8">The sequence shown here is derived from an EMBL/GenBank/DDBJ whole genome shotgun (WGS) entry which is preliminary data.</text>
</comment>